<proteinExistence type="predicted"/>
<dbReference type="Proteomes" id="UP000287033">
    <property type="component" value="Unassembled WGS sequence"/>
</dbReference>
<keyword evidence="2" id="KW-1185">Reference proteome</keyword>
<comment type="caution">
    <text evidence="1">The sequence shown here is derived from an EMBL/GenBank/DDBJ whole genome shotgun (WGS) entry which is preliminary data.</text>
</comment>
<gene>
    <name evidence="1" type="ORF">chiPu_0024524</name>
</gene>
<organism evidence="1 2">
    <name type="scientific">Chiloscyllium punctatum</name>
    <name type="common">Brownbanded bambooshark</name>
    <name type="synonym">Hemiscyllium punctatum</name>
    <dbReference type="NCBI Taxonomy" id="137246"/>
    <lineage>
        <taxon>Eukaryota</taxon>
        <taxon>Metazoa</taxon>
        <taxon>Chordata</taxon>
        <taxon>Craniata</taxon>
        <taxon>Vertebrata</taxon>
        <taxon>Chondrichthyes</taxon>
        <taxon>Elasmobranchii</taxon>
        <taxon>Galeomorphii</taxon>
        <taxon>Galeoidea</taxon>
        <taxon>Orectolobiformes</taxon>
        <taxon>Hemiscylliidae</taxon>
        <taxon>Chiloscyllium</taxon>
    </lineage>
</organism>
<dbReference type="AlphaFoldDB" id="A0A401TEE1"/>
<evidence type="ECO:0000313" key="2">
    <source>
        <dbReference type="Proteomes" id="UP000287033"/>
    </source>
</evidence>
<evidence type="ECO:0000313" key="1">
    <source>
        <dbReference type="EMBL" id="GCC41012.1"/>
    </source>
</evidence>
<name>A0A401TEE1_CHIPU</name>
<protein>
    <submittedName>
        <fullName evidence="1">Uncharacterized protein</fullName>
    </submittedName>
</protein>
<accession>A0A401TEE1</accession>
<dbReference type="EMBL" id="BEZZ01041121">
    <property type="protein sequence ID" value="GCC41012.1"/>
    <property type="molecule type" value="Genomic_DNA"/>
</dbReference>
<sequence>MEPGSVWLSEREVLVPRFPGAPVSCSQLWLWFSTIARILRKGLSIRRLLRLGLEMTFDVRMSMGDCLSPEQARDTLPHVLGPGGSPTDKIQ</sequence>
<feature type="non-terminal residue" evidence="1">
    <location>
        <position position="91"/>
    </location>
</feature>
<reference evidence="1 2" key="1">
    <citation type="journal article" date="2018" name="Nat. Ecol. Evol.">
        <title>Shark genomes provide insights into elasmobranch evolution and the origin of vertebrates.</title>
        <authorList>
            <person name="Hara Y"/>
            <person name="Yamaguchi K"/>
            <person name="Onimaru K"/>
            <person name="Kadota M"/>
            <person name="Koyanagi M"/>
            <person name="Keeley SD"/>
            <person name="Tatsumi K"/>
            <person name="Tanaka K"/>
            <person name="Motone F"/>
            <person name="Kageyama Y"/>
            <person name="Nozu R"/>
            <person name="Adachi N"/>
            <person name="Nishimura O"/>
            <person name="Nakagawa R"/>
            <person name="Tanegashima C"/>
            <person name="Kiyatake I"/>
            <person name="Matsumoto R"/>
            <person name="Murakumo K"/>
            <person name="Nishida K"/>
            <person name="Terakita A"/>
            <person name="Kuratani S"/>
            <person name="Sato K"/>
            <person name="Hyodo S Kuraku.S."/>
        </authorList>
    </citation>
    <scope>NUCLEOTIDE SEQUENCE [LARGE SCALE GENOMIC DNA]</scope>
</reference>